<keyword evidence="2" id="KW-0472">Membrane</keyword>
<name>A0A0D2JEA1_9CHLO</name>
<dbReference type="GeneID" id="25727186"/>
<keyword evidence="4" id="KW-1185">Reference proteome</keyword>
<evidence type="ECO:0000256" key="2">
    <source>
        <dbReference type="SAM" id="Phobius"/>
    </source>
</evidence>
<feature type="transmembrane region" description="Helical" evidence="2">
    <location>
        <begin position="38"/>
        <end position="62"/>
    </location>
</feature>
<evidence type="ECO:0000313" key="3">
    <source>
        <dbReference type="EMBL" id="KIY97902.1"/>
    </source>
</evidence>
<dbReference type="OrthoDB" id="10554740at2759"/>
<proteinExistence type="predicted"/>
<organism evidence="3 4">
    <name type="scientific">Monoraphidium neglectum</name>
    <dbReference type="NCBI Taxonomy" id="145388"/>
    <lineage>
        <taxon>Eukaryota</taxon>
        <taxon>Viridiplantae</taxon>
        <taxon>Chlorophyta</taxon>
        <taxon>core chlorophytes</taxon>
        <taxon>Chlorophyceae</taxon>
        <taxon>CS clade</taxon>
        <taxon>Sphaeropleales</taxon>
        <taxon>Selenastraceae</taxon>
        <taxon>Monoraphidium</taxon>
    </lineage>
</organism>
<protein>
    <recommendedName>
        <fullName evidence="5">MARVEL domain-containing protein</fullName>
    </recommendedName>
</protein>
<sequence>MGGRHSAPQAAPAAPAPTTAAPGAPPAAPPPNVPPPTVGYIILTEILFALSVGLPIGMLAIVDQHLTSKPFTYTGTELPAAYQNRTFNIELVGDFNFTAVGFLWWLAMAIVFSVWANASNTAGNDGYNWRNVYCFFAWVLVIAFGVSSILALIMLSERLQRRAFGPRPPKKKKERKPKHDKLPVTKPNNHHPAAPAAAGAGTGAGASAGAAATASHATVPANGAPAAAAPSGGAWPQTGAGRAASPAGAGPGAVAGHMKCILC</sequence>
<dbReference type="AlphaFoldDB" id="A0A0D2JEA1"/>
<accession>A0A0D2JEA1</accession>
<feature type="compositionally biased region" description="Low complexity" evidence="1">
    <location>
        <begin position="7"/>
        <end position="22"/>
    </location>
</feature>
<feature type="transmembrane region" description="Helical" evidence="2">
    <location>
        <begin position="135"/>
        <end position="155"/>
    </location>
</feature>
<dbReference type="EMBL" id="KK102383">
    <property type="protein sequence ID" value="KIY97902.1"/>
    <property type="molecule type" value="Genomic_DNA"/>
</dbReference>
<keyword evidence="2" id="KW-0812">Transmembrane</keyword>
<feature type="compositionally biased region" description="Basic residues" evidence="1">
    <location>
        <begin position="168"/>
        <end position="179"/>
    </location>
</feature>
<keyword evidence="2" id="KW-1133">Transmembrane helix</keyword>
<dbReference type="Proteomes" id="UP000054498">
    <property type="component" value="Unassembled WGS sequence"/>
</dbReference>
<feature type="transmembrane region" description="Helical" evidence="2">
    <location>
        <begin position="95"/>
        <end position="115"/>
    </location>
</feature>
<evidence type="ECO:0000313" key="4">
    <source>
        <dbReference type="Proteomes" id="UP000054498"/>
    </source>
</evidence>
<reference evidence="3 4" key="1">
    <citation type="journal article" date="2013" name="BMC Genomics">
        <title>Reconstruction of the lipid metabolism for the microalga Monoraphidium neglectum from its genome sequence reveals characteristics suitable for biofuel production.</title>
        <authorList>
            <person name="Bogen C."/>
            <person name="Al-Dilaimi A."/>
            <person name="Albersmeier A."/>
            <person name="Wichmann J."/>
            <person name="Grundmann M."/>
            <person name="Rupp O."/>
            <person name="Lauersen K.J."/>
            <person name="Blifernez-Klassen O."/>
            <person name="Kalinowski J."/>
            <person name="Goesmann A."/>
            <person name="Mussgnug J.H."/>
            <person name="Kruse O."/>
        </authorList>
    </citation>
    <scope>NUCLEOTIDE SEQUENCE [LARGE SCALE GENOMIC DNA]</scope>
    <source>
        <strain evidence="3 4">SAG 48.87</strain>
    </source>
</reference>
<evidence type="ECO:0008006" key="5">
    <source>
        <dbReference type="Google" id="ProtNLM"/>
    </source>
</evidence>
<dbReference type="RefSeq" id="XP_013896922.1">
    <property type="nucleotide sequence ID" value="XM_014041468.1"/>
</dbReference>
<feature type="region of interest" description="Disordered" evidence="1">
    <location>
        <begin position="222"/>
        <end position="251"/>
    </location>
</feature>
<evidence type="ECO:0000256" key="1">
    <source>
        <dbReference type="SAM" id="MobiDB-lite"/>
    </source>
</evidence>
<gene>
    <name evidence="3" type="ORF">MNEG_10061</name>
</gene>
<feature type="region of interest" description="Disordered" evidence="1">
    <location>
        <begin position="164"/>
        <end position="201"/>
    </location>
</feature>
<dbReference type="KEGG" id="mng:MNEG_10061"/>
<feature type="region of interest" description="Disordered" evidence="1">
    <location>
        <begin position="1"/>
        <end position="30"/>
    </location>
</feature>